<feature type="compositionally biased region" description="Low complexity" evidence="1">
    <location>
        <begin position="128"/>
        <end position="140"/>
    </location>
</feature>
<feature type="compositionally biased region" description="Low complexity" evidence="1">
    <location>
        <begin position="462"/>
        <end position="479"/>
    </location>
</feature>
<proteinExistence type="predicted"/>
<evidence type="ECO:0000313" key="2">
    <source>
        <dbReference type="EMBL" id="SMN17839.1"/>
    </source>
</evidence>
<feature type="compositionally biased region" description="Basic and acidic residues" evidence="1">
    <location>
        <begin position="268"/>
        <end position="289"/>
    </location>
</feature>
<feature type="region of interest" description="Disordered" evidence="1">
    <location>
        <begin position="380"/>
        <end position="415"/>
    </location>
</feature>
<evidence type="ECO:0000256" key="1">
    <source>
        <dbReference type="SAM" id="MobiDB-lite"/>
    </source>
</evidence>
<sequence>METLSKPNTTNDHLDIDSILAEIFTEGTEKDQSNNKSTANNNEDATLYQLLDELSGTRKLMSCLFGPAQEINLSTKDNKFTLRTIKFGEEWYGQEHTTVDSSSASRALRSDTPVYFSWSHDSKRKSRPSSPMKMPQQQPPLSNSSSVITEIQTKKILNNQRLLSAATEQMKYFKKSPSSWEDILNDEKKAEQTNSNEDIVTTNLHPEYKENISIGKSTFKVNPLAKFVAQELPKSKKHEDKSPSKSHHSKSKLWFWGSKKSKKKNKEKKISDRNSEDSYSKSKNNEHPVIDASSSNKEGISNSNIEERHSTSNVLNELFEDDPISQSDSDSAIGYLQSQTTSTLELQLTNTNTNNIDTFPSETTRADAIDLVSSFEAQRNQNSINDTVQTEENNNKSVEINTESNSEDDSEDDFGNFEQAEPQILDLPPPPPPSKMVTAVTVEHDNTKSTNITEEFTEVKPSNNDNANSNSSINLMMNSFVPLQPSKK</sequence>
<feature type="compositionally biased region" description="Polar residues" evidence="1">
    <location>
        <begin position="380"/>
        <end position="402"/>
    </location>
</feature>
<feature type="region of interest" description="Disordered" evidence="1">
    <location>
        <begin position="459"/>
        <end position="488"/>
    </location>
</feature>
<feature type="region of interest" description="Disordered" evidence="1">
    <location>
        <begin position="259"/>
        <end position="308"/>
    </location>
</feature>
<organism evidence="2 3">
    <name type="scientific">Maudiozyma saulgeensis</name>
    <dbReference type="NCBI Taxonomy" id="1789683"/>
    <lineage>
        <taxon>Eukaryota</taxon>
        <taxon>Fungi</taxon>
        <taxon>Dikarya</taxon>
        <taxon>Ascomycota</taxon>
        <taxon>Saccharomycotina</taxon>
        <taxon>Saccharomycetes</taxon>
        <taxon>Saccharomycetales</taxon>
        <taxon>Saccharomycetaceae</taxon>
        <taxon>Maudiozyma</taxon>
    </lineage>
</organism>
<dbReference type="AlphaFoldDB" id="A0A1X7QX99"/>
<feature type="compositionally biased region" description="Acidic residues" evidence="1">
    <location>
        <begin position="405"/>
        <end position="415"/>
    </location>
</feature>
<feature type="region of interest" description="Disordered" evidence="1">
    <location>
        <begin position="232"/>
        <end position="251"/>
    </location>
</feature>
<feature type="compositionally biased region" description="Basic and acidic residues" evidence="1">
    <location>
        <begin position="233"/>
        <end position="243"/>
    </location>
</feature>
<dbReference type="Proteomes" id="UP000196158">
    <property type="component" value="Unassembled WGS sequence"/>
</dbReference>
<feature type="region of interest" description="Disordered" evidence="1">
    <location>
        <begin position="118"/>
        <end position="146"/>
    </location>
</feature>
<gene>
    <name evidence="2" type="ORF">KASA_0Q02046G</name>
</gene>
<keyword evidence="3" id="KW-1185">Reference proteome</keyword>
<dbReference type="EMBL" id="FXLY01000002">
    <property type="protein sequence ID" value="SMN17839.1"/>
    <property type="molecule type" value="Genomic_DNA"/>
</dbReference>
<reference evidence="2 3" key="1">
    <citation type="submission" date="2017-04" db="EMBL/GenBank/DDBJ databases">
        <authorList>
            <person name="Afonso C.L."/>
            <person name="Miller P.J."/>
            <person name="Scott M.A."/>
            <person name="Spackman E."/>
            <person name="Goraichik I."/>
            <person name="Dimitrov K.M."/>
            <person name="Suarez D.L."/>
            <person name="Swayne D.E."/>
        </authorList>
    </citation>
    <scope>NUCLEOTIDE SEQUENCE [LARGE SCALE GENOMIC DNA]</scope>
</reference>
<accession>A0A1X7QX99</accession>
<name>A0A1X7QX99_9SACH</name>
<dbReference type="OrthoDB" id="4036613at2759"/>
<feature type="compositionally biased region" description="Polar residues" evidence="1">
    <location>
        <begin position="292"/>
        <end position="304"/>
    </location>
</feature>
<evidence type="ECO:0000313" key="3">
    <source>
        <dbReference type="Proteomes" id="UP000196158"/>
    </source>
</evidence>
<protein>
    <submittedName>
        <fullName evidence="2">Uncharacterized protein</fullName>
    </submittedName>
</protein>